<feature type="transmembrane region" description="Helical" evidence="1">
    <location>
        <begin position="56"/>
        <end position="73"/>
    </location>
</feature>
<feature type="transmembrane region" description="Helical" evidence="1">
    <location>
        <begin position="542"/>
        <end position="562"/>
    </location>
</feature>
<evidence type="ECO:0000313" key="2">
    <source>
        <dbReference type="EMBL" id="KRY57430.1"/>
    </source>
</evidence>
<sequence>MDANEAELVEDLEELHDGVRIHHCSLIALAIIAFLTNCIFLVVLDHGSEPRRTKNAFAGYAVGRIFLACAAASDFGRLVLIGERITKTDATGCIFHSPEIVLLVFSRTYSAFSQLMLSVCAIIPVIWQKTPYIIREQITDRLFQVAVLMSFINTFACIFSVMHKTEKHVSSVCFFDYVVSDMFANVFWVMIVAGCYIAIGLYFIAFYYTKRREEKLKALPNIQVRDVHSKETLFIKHLLPIVIVNILFEAAPYTIRALVSLHFLHPKYAYYCSDLICPGLIAFPLILLKKCFNAANECCTGWCMVVKIALQFYCTAMSTEDNANDYDDLELAIRIIRIIMMGITLFAFFFNCAFLVILDYGKEPRRIKNIFASHTLGRILIAATLASDYGRQIVIGERISQTKPLECILRSPELILLVFSSTYSAFAQLMLSVCILIPALRPKTPYLIREHITDQMFLLSLFMSSINVVGSILSVFFKNDVDISSLCSFDLVLLKPYALFQWTFTTVCFHISIAVYVTAFYLTQKQEARRKEITNSQVRQVLLRELLLVKHLLPIFVLSVPFELLPHTVRTFIAYGYIERQFIIFCSFVKCVGLISFPLIYICYTPLRTVMYTKMKRKLVICFQKEKSKNDTHFNNEINIHKE</sequence>
<name>A0A0V1D7W3_TRIBR</name>
<feature type="transmembrane region" description="Helical" evidence="1">
    <location>
        <begin position="20"/>
        <end position="44"/>
    </location>
</feature>
<dbReference type="EMBL" id="JYDI01000031">
    <property type="protein sequence ID" value="KRY57430.1"/>
    <property type="molecule type" value="Genomic_DNA"/>
</dbReference>
<keyword evidence="3" id="KW-1185">Reference proteome</keyword>
<dbReference type="Proteomes" id="UP000054653">
    <property type="component" value="Unassembled WGS sequence"/>
</dbReference>
<dbReference type="AlphaFoldDB" id="A0A0V1D7W3"/>
<dbReference type="OMA" id="MEPAINE"/>
<keyword evidence="1" id="KW-1133">Transmembrane helix</keyword>
<comment type="caution">
    <text evidence="2">The sequence shown here is derived from an EMBL/GenBank/DDBJ whole genome shotgun (WGS) entry which is preliminary data.</text>
</comment>
<feature type="transmembrane region" description="Helical" evidence="1">
    <location>
        <begin position="142"/>
        <end position="162"/>
    </location>
</feature>
<gene>
    <name evidence="2" type="ORF">T03_7097</name>
</gene>
<feature type="transmembrane region" description="Helical" evidence="1">
    <location>
        <begin position="268"/>
        <end position="288"/>
    </location>
</feature>
<feature type="transmembrane region" description="Helical" evidence="1">
    <location>
        <begin position="238"/>
        <end position="256"/>
    </location>
</feature>
<protein>
    <submittedName>
        <fullName evidence="2">Uncharacterized protein</fullName>
    </submittedName>
</protein>
<keyword evidence="1" id="KW-0472">Membrane</keyword>
<feature type="transmembrane region" description="Helical" evidence="1">
    <location>
        <begin position="497"/>
        <end position="522"/>
    </location>
</feature>
<feature type="transmembrane region" description="Helical" evidence="1">
    <location>
        <begin position="582"/>
        <end position="607"/>
    </location>
</feature>
<organism evidence="2 3">
    <name type="scientific">Trichinella britovi</name>
    <name type="common">Parasitic roundworm</name>
    <dbReference type="NCBI Taxonomy" id="45882"/>
    <lineage>
        <taxon>Eukaryota</taxon>
        <taxon>Metazoa</taxon>
        <taxon>Ecdysozoa</taxon>
        <taxon>Nematoda</taxon>
        <taxon>Enoplea</taxon>
        <taxon>Dorylaimia</taxon>
        <taxon>Trichinellida</taxon>
        <taxon>Trichinellidae</taxon>
        <taxon>Trichinella</taxon>
    </lineage>
</organism>
<feature type="transmembrane region" description="Helical" evidence="1">
    <location>
        <begin position="414"/>
        <end position="437"/>
    </location>
</feature>
<accession>A0A0V1D7W3</accession>
<proteinExistence type="predicted"/>
<feature type="transmembrane region" description="Helical" evidence="1">
    <location>
        <begin position="331"/>
        <end position="358"/>
    </location>
</feature>
<dbReference type="OrthoDB" id="5917531at2759"/>
<reference evidence="2 3" key="1">
    <citation type="submission" date="2015-01" db="EMBL/GenBank/DDBJ databases">
        <title>Evolution of Trichinella species and genotypes.</title>
        <authorList>
            <person name="Korhonen P.K."/>
            <person name="Edoardo P."/>
            <person name="Giuseppe L.R."/>
            <person name="Gasser R.B."/>
        </authorList>
    </citation>
    <scope>NUCLEOTIDE SEQUENCE [LARGE SCALE GENOMIC DNA]</scope>
    <source>
        <strain evidence="2">ISS120</strain>
    </source>
</reference>
<feature type="transmembrane region" description="Helical" evidence="1">
    <location>
        <begin position="182"/>
        <end position="208"/>
    </location>
</feature>
<evidence type="ECO:0000256" key="1">
    <source>
        <dbReference type="SAM" id="Phobius"/>
    </source>
</evidence>
<keyword evidence="1" id="KW-0812">Transmembrane</keyword>
<evidence type="ECO:0000313" key="3">
    <source>
        <dbReference type="Proteomes" id="UP000054653"/>
    </source>
</evidence>
<feature type="transmembrane region" description="Helical" evidence="1">
    <location>
        <begin position="457"/>
        <end position="477"/>
    </location>
</feature>